<dbReference type="GO" id="GO:0015074">
    <property type="term" value="P:DNA integration"/>
    <property type="evidence" value="ECO:0007669"/>
    <property type="project" value="TreeGrafter"/>
</dbReference>
<dbReference type="GO" id="GO:0000014">
    <property type="term" value="F:single-stranded DNA endodeoxyribonuclease activity"/>
    <property type="evidence" value="ECO:0007669"/>
    <property type="project" value="TreeGrafter"/>
</dbReference>
<keyword evidence="2" id="KW-1185">Reference proteome</keyword>
<evidence type="ECO:0000313" key="2">
    <source>
        <dbReference type="Proteomes" id="UP000299102"/>
    </source>
</evidence>
<dbReference type="GO" id="GO:0000793">
    <property type="term" value="C:condensed chromosome"/>
    <property type="evidence" value="ECO:0007669"/>
    <property type="project" value="TreeGrafter"/>
</dbReference>
<dbReference type="GO" id="GO:0000729">
    <property type="term" value="P:DNA double-strand break processing"/>
    <property type="evidence" value="ECO:0007669"/>
    <property type="project" value="TreeGrafter"/>
</dbReference>
<dbReference type="GO" id="GO:0044547">
    <property type="term" value="F:DNA topoisomerase binding"/>
    <property type="evidence" value="ECO:0007669"/>
    <property type="project" value="TreeGrafter"/>
</dbReference>
<dbReference type="GO" id="GO:0031297">
    <property type="term" value="P:replication fork processing"/>
    <property type="evidence" value="ECO:0007669"/>
    <property type="project" value="TreeGrafter"/>
</dbReference>
<dbReference type="InterPro" id="IPR001888">
    <property type="entry name" value="Transposase_1"/>
</dbReference>
<dbReference type="InterPro" id="IPR036397">
    <property type="entry name" value="RNaseH_sf"/>
</dbReference>
<dbReference type="Proteomes" id="UP000299102">
    <property type="component" value="Unassembled WGS sequence"/>
</dbReference>
<dbReference type="GO" id="GO:0005634">
    <property type="term" value="C:nucleus"/>
    <property type="evidence" value="ECO:0007669"/>
    <property type="project" value="TreeGrafter"/>
</dbReference>
<dbReference type="OrthoDB" id="7510588at2759"/>
<dbReference type="GO" id="GO:0003690">
    <property type="term" value="F:double-stranded DNA binding"/>
    <property type="evidence" value="ECO:0007669"/>
    <property type="project" value="TreeGrafter"/>
</dbReference>
<dbReference type="GO" id="GO:0003697">
    <property type="term" value="F:single-stranded DNA binding"/>
    <property type="evidence" value="ECO:0007669"/>
    <property type="project" value="TreeGrafter"/>
</dbReference>
<accession>A0A4C1Z5G9</accession>
<dbReference type="GO" id="GO:0046975">
    <property type="term" value="F:histone H3K36 methyltransferase activity"/>
    <property type="evidence" value="ECO:0007669"/>
    <property type="project" value="TreeGrafter"/>
</dbReference>
<organism evidence="1 2">
    <name type="scientific">Eumeta variegata</name>
    <name type="common">Bagworm moth</name>
    <name type="synonym">Eumeta japonica</name>
    <dbReference type="NCBI Taxonomy" id="151549"/>
    <lineage>
        <taxon>Eukaryota</taxon>
        <taxon>Metazoa</taxon>
        <taxon>Ecdysozoa</taxon>
        <taxon>Arthropoda</taxon>
        <taxon>Hexapoda</taxon>
        <taxon>Insecta</taxon>
        <taxon>Pterygota</taxon>
        <taxon>Neoptera</taxon>
        <taxon>Endopterygota</taxon>
        <taxon>Lepidoptera</taxon>
        <taxon>Glossata</taxon>
        <taxon>Ditrysia</taxon>
        <taxon>Tineoidea</taxon>
        <taxon>Psychidae</taxon>
        <taxon>Oiketicinae</taxon>
        <taxon>Eumeta</taxon>
    </lineage>
</organism>
<comment type="caution">
    <text evidence="1">The sequence shown here is derived from an EMBL/GenBank/DDBJ whole genome shotgun (WGS) entry which is preliminary data.</text>
</comment>
<dbReference type="PANTHER" id="PTHR46060">
    <property type="entry name" value="MARINER MOS1 TRANSPOSASE-LIKE PROTEIN"/>
    <property type="match status" value="1"/>
</dbReference>
<dbReference type="PANTHER" id="PTHR46060:SF2">
    <property type="entry name" value="HISTONE-LYSINE N-METHYLTRANSFERASE SETMAR"/>
    <property type="match status" value="1"/>
</dbReference>
<protein>
    <submittedName>
        <fullName evidence="1">Mariner Mos1 transposase</fullName>
    </submittedName>
</protein>
<dbReference type="GO" id="GO:0044774">
    <property type="term" value="P:mitotic DNA integrity checkpoint signaling"/>
    <property type="evidence" value="ECO:0007669"/>
    <property type="project" value="TreeGrafter"/>
</dbReference>
<dbReference type="Pfam" id="PF01359">
    <property type="entry name" value="Transposase_1"/>
    <property type="match status" value="1"/>
</dbReference>
<dbReference type="GO" id="GO:0006303">
    <property type="term" value="P:double-strand break repair via nonhomologous end joining"/>
    <property type="evidence" value="ECO:0007669"/>
    <property type="project" value="TreeGrafter"/>
</dbReference>
<name>A0A4C1Z5G9_EUMVA</name>
<dbReference type="GO" id="GO:0042800">
    <property type="term" value="F:histone H3K4 methyltransferase activity"/>
    <property type="evidence" value="ECO:0007669"/>
    <property type="project" value="TreeGrafter"/>
</dbReference>
<proteinExistence type="predicted"/>
<dbReference type="AlphaFoldDB" id="A0A4C1Z5G9"/>
<gene>
    <name evidence="1" type="ORF">EVAR_87034_1</name>
</gene>
<dbReference type="EMBL" id="BGZK01001536">
    <property type="protein sequence ID" value="GBP81897.1"/>
    <property type="molecule type" value="Genomic_DNA"/>
</dbReference>
<dbReference type="Gene3D" id="3.30.420.10">
    <property type="entry name" value="Ribonuclease H-like superfamily/Ribonuclease H"/>
    <property type="match status" value="1"/>
</dbReference>
<sequence length="102" mass="12356">MLCAWWDWKGIIHKELLPPGKAINWDLYRRQLKRFKQEGEKIRPVSINRKGVVFHHDNARPHTSLVIRQILREFDLEVLMHHHIALNLHPEFFACFGFFRFL</sequence>
<dbReference type="InterPro" id="IPR052709">
    <property type="entry name" value="Transposase-MT_Hybrid"/>
</dbReference>
<evidence type="ECO:0000313" key="1">
    <source>
        <dbReference type="EMBL" id="GBP81897.1"/>
    </source>
</evidence>
<dbReference type="GO" id="GO:0035861">
    <property type="term" value="C:site of double-strand break"/>
    <property type="evidence" value="ECO:0007669"/>
    <property type="project" value="TreeGrafter"/>
</dbReference>
<reference evidence="1 2" key="1">
    <citation type="journal article" date="2019" name="Commun. Biol.">
        <title>The bagworm genome reveals a unique fibroin gene that provides high tensile strength.</title>
        <authorList>
            <person name="Kono N."/>
            <person name="Nakamura H."/>
            <person name="Ohtoshi R."/>
            <person name="Tomita M."/>
            <person name="Numata K."/>
            <person name="Arakawa K."/>
        </authorList>
    </citation>
    <scope>NUCLEOTIDE SEQUENCE [LARGE SCALE GENOMIC DNA]</scope>
</reference>
<dbReference type="STRING" id="151549.A0A4C1Z5G9"/>